<proteinExistence type="predicted"/>
<dbReference type="InterPro" id="IPR044822">
    <property type="entry name" value="Myb_DNA-bind_4"/>
</dbReference>
<dbReference type="Pfam" id="PF13837">
    <property type="entry name" value="Myb_DNA-bind_4"/>
    <property type="match status" value="1"/>
</dbReference>
<evidence type="ECO:0000259" key="2">
    <source>
        <dbReference type="Pfam" id="PF13837"/>
    </source>
</evidence>
<gene>
    <name evidence="3" type="ORF">KC01_LOCUS40020</name>
</gene>
<organism evidence="3 4">
    <name type="scientific">Knipowitschia caucasica</name>
    <name type="common">Caucasian dwarf goby</name>
    <name type="synonym">Pomatoschistus caucasicus</name>
    <dbReference type="NCBI Taxonomy" id="637954"/>
    <lineage>
        <taxon>Eukaryota</taxon>
        <taxon>Metazoa</taxon>
        <taxon>Chordata</taxon>
        <taxon>Craniata</taxon>
        <taxon>Vertebrata</taxon>
        <taxon>Euteleostomi</taxon>
        <taxon>Actinopterygii</taxon>
        <taxon>Neopterygii</taxon>
        <taxon>Teleostei</taxon>
        <taxon>Neoteleostei</taxon>
        <taxon>Acanthomorphata</taxon>
        <taxon>Gobiaria</taxon>
        <taxon>Gobiiformes</taxon>
        <taxon>Gobioidei</taxon>
        <taxon>Gobiidae</taxon>
        <taxon>Gobiinae</taxon>
        <taxon>Knipowitschia</taxon>
    </lineage>
</organism>
<sequence>MATVGTSECGTSGPKKCTFKWTDELTFTFIRIRAEKETLFTGYRNAATQGYEEIINLMDLTGKVTAQQCKKKWENLKKKYKDLSLPKTGSGTEEGENRDGTFLTPNNCDLTGLVSAPSSRSLGCCES</sequence>
<dbReference type="Gene3D" id="1.10.10.60">
    <property type="entry name" value="Homeodomain-like"/>
    <property type="match status" value="1"/>
</dbReference>
<dbReference type="AlphaFoldDB" id="A0AAV2MLG5"/>
<dbReference type="EMBL" id="OZ035830">
    <property type="protein sequence ID" value="CAL1613891.1"/>
    <property type="molecule type" value="Genomic_DNA"/>
</dbReference>
<feature type="domain" description="Myb/SANT-like DNA-binding" evidence="2">
    <location>
        <begin position="20"/>
        <end position="90"/>
    </location>
</feature>
<feature type="region of interest" description="Disordered" evidence="1">
    <location>
        <begin position="84"/>
        <end position="106"/>
    </location>
</feature>
<evidence type="ECO:0000256" key="1">
    <source>
        <dbReference type="SAM" id="MobiDB-lite"/>
    </source>
</evidence>
<reference evidence="3 4" key="1">
    <citation type="submission" date="2024-04" db="EMBL/GenBank/DDBJ databases">
        <authorList>
            <person name="Waldvogel A.-M."/>
            <person name="Schoenle A."/>
        </authorList>
    </citation>
    <scope>NUCLEOTIDE SEQUENCE [LARGE SCALE GENOMIC DNA]</scope>
</reference>
<evidence type="ECO:0000313" key="3">
    <source>
        <dbReference type="EMBL" id="CAL1613891.1"/>
    </source>
</evidence>
<dbReference type="Proteomes" id="UP001497482">
    <property type="component" value="Chromosome 8"/>
</dbReference>
<keyword evidence="4" id="KW-1185">Reference proteome</keyword>
<name>A0AAV2MLG5_KNICA</name>
<protein>
    <recommendedName>
        <fullName evidence="2">Myb/SANT-like DNA-binding domain-containing protein</fullName>
    </recommendedName>
</protein>
<evidence type="ECO:0000313" key="4">
    <source>
        <dbReference type="Proteomes" id="UP001497482"/>
    </source>
</evidence>
<accession>A0AAV2MLG5</accession>